<dbReference type="InterPro" id="IPR052183">
    <property type="entry name" value="IS_Transposase"/>
</dbReference>
<evidence type="ECO:0000313" key="9">
    <source>
        <dbReference type="Proteomes" id="UP001215956"/>
    </source>
</evidence>
<gene>
    <name evidence="8" type="ORF">P0O24_10810</name>
</gene>
<feature type="domain" description="Integrase catalytic" evidence="7">
    <location>
        <begin position="200"/>
        <end position="362"/>
    </location>
</feature>
<dbReference type="InterPro" id="IPR012337">
    <property type="entry name" value="RNaseH-like_sf"/>
</dbReference>
<dbReference type="NCBIfam" id="NF033587">
    <property type="entry name" value="transpos_IS6"/>
    <property type="match status" value="1"/>
</dbReference>
<protein>
    <submittedName>
        <fullName evidence="8">IS6 family transposase</fullName>
    </submittedName>
</protein>
<evidence type="ECO:0000256" key="2">
    <source>
        <dbReference type="ARBA" id="ARBA00022578"/>
    </source>
</evidence>
<dbReference type="Proteomes" id="UP001215956">
    <property type="component" value="Unassembled WGS sequence"/>
</dbReference>
<sequence length="381" mass="44320">MPWDESTNPEYGKRLLRGHQMIERGIEPKQLSQNKFEIPSQSKDLNYIVTSYANSWNCTCPDYQFRHVTCKHIHAVVLWQRLTKKIEEDHRERSVFPTPLDNGIACKFCGSSQVIKYGKANNKQVFKCKACARKFVPNQGFEGMKYDPRVVTTTLDLYFKGVSLRKIADHLKQCYSLNIDHSTVYRWISKYTEIIEAYVATLEPELGDIWHTDEMKIKIGGEWHWLWNVMDERTRFHLVSVVTKTREIQDAKRAFRQSKKVGNKKPRIMVTDGLASYKKAFNAEFYDHHQSCKHVADVALRESLNNVLERLNGSFREREKVMRGIKIDDTPIIPMNQIYYNFIRPHMGLNGITPAEMAGVGIDGDNKWIELLRLSIGRSND</sequence>
<dbReference type="InterPro" id="IPR007527">
    <property type="entry name" value="Znf_SWIM"/>
</dbReference>
<dbReference type="Gene3D" id="3.30.420.10">
    <property type="entry name" value="Ribonuclease H-like superfamily/Ribonuclease H"/>
    <property type="match status" value="1"/>
</dbReference>
<organism evidence="8 9">
    <name type="scientific">Candidatus Methanocrinis alkalitolerans</name>
    <dbReference type="NCBI Taxonomy" id="3033395"/>
    <lineage>
        <taxon>Archaea</taxon>
        <taxon>Methanobacteriati</taxon>
        <taxon>Methanobacteriota</taxon>
        <taxon>Stenosarchaea group</taxon>
        <taxon>Methanomicrobia</taxon>
        <taxon>Methanotrichales</taxon>
        <taxon>Methanotrichaceae</taxon>
        <taxon>Methanocrinis</taxon>
    </lineage>
</organism>
<dbReference type="Pfam" id="PF13610">
    <property type="entry name" value="DDE_Tnp_IS240"/>
    <property type="match status" value="1"/>
</dbReference>
<evidence type="ECO:0000256" key="3">
    <source>
        <dbReference type="ARBA" id="ARBA00023125"/>
    </source>
</evidence>
<evidence type="ECO:0000313" key="8">
    <source>
        <dbReference type="EMBL" id="MDF0594070.1"/>
    </source>
</evidence>
<comment type="function">
    <text evidence="1">Involved in the transposition of the insertion sequence.</text>
</comment>
<dbReference type="RefSeq" id="WP_316969767.1">
    <property type="nucleotide sequence ID" value="NZ_JARFPL010000043.1"/>
</dbReference>
<dbReference type="InterPro" id="IPR036397">
    <property type="entry name" value="RNaseH_sf"/>
</dbReference>
<keyword evidence="4" id="KW-0233">DNA recombination</keyword>
<dbReference type="InterPro" id="IPR047930">
    <property type="entry name" value="Transpos_IS6"/>
</dbReference>
<dbReference type="PROSITE" id="PS50966">
    <property type="entry name" value="ZF_SWIM"/>
    <property type="match status" value="1"/>
</dbReference>
<keyword evidence="5" id="KW-0862">Zinc</keyword>
<dbReference type="PANTHER" id="PTHR35528:SF3">
    <property type="entry name" value="BLL1675 PROTEIN"/>
    <property type="match status" value="1"/>
</dbReference>
<proteinExistence type="predicted"/>
<dbReference type="PANTHER" id="PTHR35528">
    <property type="entry name" value="BLL1675 PROTEIN"/>
    <property type="match status" value="1"/>
</dbReference>
<dbReference type="EMBL" id="JARFPL010000043">
    <property type="protein sequence ID" value="MDF0594070.1"/>
    <property type="molecule type" value="Genomic_DNA"/>
</dbReference>
<name>A0ABT5XHD2_9EURY</name>
<dbReference type="InterPro" id="IPR032874">
    <property type="entry name" value="DDE_dom"/>
</dbReference>
<evidence type="ECO:0000259" key="6">
    <source>
        <dbReference type="PROSITE" id="PS50966"/>
    </source>
</evidence>
<keyword evidence="2" id="KW-0815">Transposition</keyword>
<dbReference type="InterPro" id="IPR001584">
    <property type="entry name" value="Integrase_cat-core"/>
</dbReference>
<comment type="caution">
    <text evidence="8">The sequence shown here is derived from an EMBL/GenBank/DDBJ whole genome shotgun (WGS) entry which is preliminary data.</text>
</comment>
<evidence type="ECO:0000259" key="7">
    <source>
        <dbReference type="PROSITE" id="PS50994"/>
    </source>
</evidence>
<evidence type="ECO:0000256" key="5">
    <source>
        <dbReference type="PROSITE-ProRule" id="PRU00325"/>
    </source>
</evidence>
<evidence type="ECO:0000256" key="4">
    <source>
        <dbReference type="ARBA" id="ARBA00023172"/>
    </source>
</evidence>
<keyword evidence="9" id="KW-1185">Reference proteome</keyword>
<keyword evidence="5" id="KW-0479">Metal-binding</keyword>
<reference evidence="8 9" key="1">
    <citation type="submission" date="2023-03" db="EMBL/GenBank/DDBJ databases">
        <title>Whole genome sequencing of Methanotrichaceae archaeon M04Ac.</title>
        <authorList>
            <person name="Khomyakova M.A."/>
            <person name="Merkel A.Y."/>
            <person name="Slobodkin A.I."/>
        </authorList>
    </citation>
    <scope>NUCLEOTIDE SEQUENCE [LARGE SCALE GENOMIC DNA]</scope>
    <source>
        <strain evidence="8 9">M04Ac</strain>
    </source>
</reference>
<evidence type="ECO:0000256" key="1">
    <source>
        <dbReference type="ARBA" id="ARBA00002286"/>
    </source>
</evidence>
<keyword evidence="5" id="KW-0863">Zinc-finger</keyword>
<keyword evidence="3" id="KW-0238">DNA-binding</keyword>
<feature type="domain" description="SWIM-type" evidence="6">
    <location>
        <begin position="47"/>
        <end position="81"/>
    </location>
</feature>
<dbReference type="PROSITE" id="PS50994">
    <property type="entry name" value="INTEGRASE"/>
    <property type="match status" value="1"/>
</dbReference>
<accession>A0ABT5XHD2</accession>
<dbReference type="Pfam" id="PF04434">
    <property type="entry name" value="SWIM"/>
    <property type="match status" value="1"/>
</dbReference>
<dbReference type="SUPFAM" id="SSF53098">
    <property type="entry name" value="Ribonuclease H-like"/>
    <property type="match status" value="1"/>
</dbReference>